<organism evidence="3 4">
    <name type="scientific">Aphanocapsa feldmannii 277cV</name>
    <dbReference type="NCBI Taxonomy" id="2507553"/>
    <lineage>
        <taxon>Bacteria</taxon>
        <taxon>Bacillati</taxon>
        <taxon>Cyanobacteriota</taxon>
        <taxon>Cyanophyceae</taxon>
        <taxon>Oscillatoriophycideae</taxon>
        <taxon>Chroococcales</taxon>
        <taxon>Microcystaceae</taxon>
        <taxon>Aphanocapsa</taxon>
    </lineage>
</organism>
<feature type="coiled-coil region" evidence="1">
    <location>
        <begin position="87"/>
        <end position="121"/>
    </location>
</feature>
<proteinExistence type="predicted"/>
<protein>
    <submittedName>
        <fullName evidence="3">Uncharacterized protein</fullName>
    </submittedName>
</protein>
<sequence>MEPMSLEPPRTESATQDDALTLQQARDEATLQFKGFRFTITDYPSTLEGLARTDAESEYGRLRDNAGRLNRSRSQLIRRHGELKFRLVRAERARGRLQQLAEEKQRQLDQTLETLKLTKGEKARILGSMQEVRDELARYSELEAGLTRLLADIPERGLPGIPILKQLLAFVRKWFSGKGLPLPVDTKQPMAIGATRGGSMGDDIGEDWRDDYNASK</sequence>
<dbReference type="Proteomes" id="UP000317990">
    <property type="component" value="Unassembled WGS sequence"/>
</dbReference>
<accession>A0A524RPK2</accession>
<reference evidence="3 4" key="1">
    <citation type="journal article" date="2019" name="mSystems">
        <title>Life at home and on the roam: Genomic adaptions reflect the dual lifestyle of an intracellular, facultative symbiont.</title>
        <authorList>
            <person name="Burgsdorf I."/>
        </authorList>
    </citation>
    <scope>NUCLEOTIDE SEQUENCE [LARGE SCALE GENOMIC DNA]</scope>
    <source>
        <strain evidence="3">277cV</strain>
    </source>
</reference>
<dbReference type="EMBL" id="SRMO01000050">
    <property type="protein sequence ID" value="TGG93695.1"/>
    <property type="molecule type" value="Genomic_DNA"/>
</dbReference>
<evidence type="ECO:0000256" key="1">
    <source>
        <dbReference type="SAM" id="Coils"/>
    </source>
</evidence>
<name>A0A524RPK2_9CHRO</name>
<feature type="compositionally biased region" description="Basic and acidic residues" evidence="2">
    <location>
        <begin position="206"/>
        <end position="216"/>
    </location>
</feature>
<dbReference type="AlphaFoldDB" id="A0A524RPK2"/>
<evidence type="ECO:0000256" key="2">
    <source>
        <dbReference type="SAM" id="MobiDB-lite"/>
    </source>
</evidence>
<gene>
    <name evidence="3" type="ORF">ERJ67_03345</name>
</gene>
<evidence type="ECO:0000313" key="3">
    <source>
        <dbReference type="EMBL" id="TGG93695.1"/>
    </source>
</evidence>
<evidence type="ECO:0000313" key="4">
    <source>
        <dbReference type="Proteomes" id="UP000317990"/>
    </source>
</evidence>
<keyword evidence="1" id="KW-0175">Coiled coil</keyword>
<comment type="caution">
    <text evidence="3">The sequence shown here is derived from an EMBL/GenBank/DDBJ whole genome shotgun (WGS) entry which is preliminary data.</text>
</comment>
<feature type="region of interest" description="Disordered" evidence="2">
    <location>
        <begin position="191"/>
        <end position="216"/>
    </location>
</feature>